<feature type="signal peptide" evidence="4">
    <location>
        <begin position="1"/>
        <end position="18"/>
    </location>
</feature>
<dbReference type="InterPro" id="IPR029058">
    <property type="entry name" value="AB_hydrolase_fold"/>
</dbReference>
<evidence type="ECO:0000256" key="4">
    <source>
        <dbReference type="SAM" id="SignalP"/>
    </source>
</evidence>
<sequence>MSRFLRCTAAAVASALLAAGCSGDSSDDRGDGLSWSRCEATSDAPAPSSDWQCATLKVPLDWSEPDGETIGLALIRAKARGDDRVGSLLFNFGGPGASGVSMMPSYAPTVSRLRERYDLVSWDPRGVGASEGVRCRGDKEIQAAESVDVTPDTPAEERAFLDDAADFGEGCRKDAGKLMAHVSTADSARDMDRIREVLGDDRMHYFGISYGTELGGTYAHLFPEKVGRMTLDAVVDPGADTVGHAQHQARGFQRALNGYLESTGQDPREGTRKIADLLRRLDSRPLPTGAPGRKLTQTLAVTGIILPLYSKDSWPTLTSALDAAERGDGSELLALADRYNERGPSGRYGTTTHAQRVISCLDDRQRPTAAETKRLLPRFAKISPVFGTFLGWDTAGWCHDWPVPGQHENPEVSAPGAAPVLVVGNTGDPATPYEGARRMADELGKGVGVMLTWRGQGHGAYGSGSDCVDSTVDAYLLDGSVPKDGKVCS</sequence>
<keyword evidence="3" id="KW-0378">Hydrolase</keyword>
<reference evidence="7" key="1">
    <citation type="journal article" date="2019" name="Int. J. Syst. Evol. Microbiol.">
        <title>The Global Catalogue of Microorganisms (GCM) 10K type strain sequencing project: providing services to taxonomists for standard genome sequencing and annotation.</title>
        <authorList>
            <consortium name="The Broad Institute Genomics Platform"/>
            <consortium name="The Broad Institute Genome Sequencing Center for Infectious Disease"/>
            <person name="Wu L."/>
            <person name="Ma J."/>
        </authorList>
    </citation>
    <scope>NUCLEOTIDE SEQUENCE [LARGE SCALE GENOMIC DNA]</scope>
    <source>
        <strain evidence="7">JCM 4957</strain>
    </source>
</reference>
<dbReference type="PANTHER" id="PTHR43248:SF29">
    <property type="entry name" value="TRIPEPTIDYL AMINOPEPTIDASE"/>
    <property type="match status" value="1"/>
</dbReference>
<dbReference type="InterPro" id="IPR013595">
    <property type="entry name" value="Pept_S33_TAP-like_C"/>
</dbReference>
<dbReference type="EMBL" id="BMWE01000037">
    <property type="protein sequence ID" value="GGY52102.1"/>
    <property type="molecule type" value="Genomic_DNA"/>
</dbReference>
<feature type="chain" id="PRO_5047007211" evidence="4">
    <location>
        <begin position="19"/>
        <end position="489"/>
    </location>
</feature>
<evidence type="ECO:0000256" key="2">
    <source>
        <dbReference type="ARBA" id="ARBA00022729"/>
    </source>
</evidence>
<dbReference type="Gene3D" id="3.40.50.1820">
    <property type="entry name" value="alpha/beta hydrolase"/>
    <property type="match status" value="1"/>
</dbReference>
<gene>
    <name evidence="6" type="ORF">GCM10010384_67380</name>
</gene>
<dbReference type="Proteomes" id="UP000653308">
    <property type="component" value="Unassembled WGS sequence"/>
</dbReference>
<feature type="domain" description="Peptidase S33 tripeptidyl aminopeptidase-like C-terminal" evidence="5">
    <location>
        <begin position="383"/>
        <end position="488"/>
    </location>
</feature>
<dbReference type="RefSeq" id="WP_190201787.1">
    <property type="nucleotide sequence ID" value="NZ_BMWE01000037.1"/>
</dbReference>
<comment type="caution">
    <text evidence="6">The sequence shown here is derived from an EMBL/GenBank/DDBJ whole genome shotgun (WGS) entry which is preliminary data.</text>
</comment>
<accession>A0ABQ3AG52</accession>
<evidence type="ECO:0000256" key="1">
    <source>
        <dbReference type="ARBA" id="ARBA00010088"/>
    </source>
</evidence>
<dbReference type="SUPFAM" id="SSF53474">
    <property type="entry name" value="alpha/beta-Hydrolases"/>
    <property type="match status" value="1"/>
</dbReference>
<keyword evidence="7" id="KW-1185">Reference proteome</keyword>
<evidence type="ECO:0000313" key="7">
    <source>
        <dbReference type="Proteomes" id="UP000653308"/>
    </source>
</evidence>
<protein>
    <submittedName>
        <fullName evidence="6">Peptidase</fullName>
    </submittedName>
</protein>
<proteinExistence type="inferred from homology"/>
<dbReference type="InterPro" id="IPR051601">
    <property type="entry name" value="Serine_prot/Carboxylest_S33"/>
</dbReference>
<evidence type="ECO:0000259" key="5">
    <source>
        <dbReference type="Pfam" id="PF08386"/>
    </source>
</evidence>
<dbReference type="Pfam" id="PF08386">
    <property type="entry name" value="Abhydrolase_4"/>
    <property type="match status" value="1"/>
</dbReference>
<evidence type="ECO:0000313" key="6">
    <source>
        <dbReference type="EMBL" id="GGY52102.1"/>
    </source>
</evidence>
<dbReference type="PROSITE" id="PS51257">
    <property type="entry name" value="PROKAR_LIPOPROTEIN"/>
    <property type="match status" value="1"/>
</dbReference>
<organism evidence="6 7">
    <name type="scientific">Streptomyces djakartensis</name>
    <dbReference type="NCBI Taxonomy" id="68193"/>
    <lineage>
        <taxon>Bacteria</taxon>
        <taxon>Bacillati</taxon>
        <taxon>Actinomycetota</taxon>
        <taxon>Actinomycetes</taxon>
        <taxon>Kitasatosporales</taxon>
        <taxon>Streptomycetaceae</taxon>
        <taxon>Streptomyces</taxon>
    </lineage>
</organism>
<name>A0ABQ3AG52_9ACTN</name>
<evidence type="ECO:0000256" key="3">
    <source>
        <dbReference type="ARBA" id="ARBA00022801"/>
    </source>
</evidence>
<dbReference type="PANTHER" id="PTHR43248">
    <property type="entry name" value="2-SUCCINYL-6-HYDROXY-2,4-CYCLOHEXADIENE-1-CARBOXYLATE SYNTHASE"/>
    <property type="match status" value="1"/>
</dbReference>
<comment type="similarity">
    <text evidence="1">Belongs to the peptidase S33 family.</text>
</comment>
<keyword evidence="2 4" id="KW-0732">Signal</keyword>